<organism evidence="1 2">
    <name type="scientific">Absicoccus intestinalis</name>
    <dbReference type="NCBI Taxonomy" id="2926319"/>
    <lineage>
        <taxon>Bacteria</taxon>
        <taxon>Bacillati</taxon>
        <taxon>Bacillota</taxon>
        <taxon>Erysipelotrichia</taxon>
        <taxon>Erysipelotrichales</taxon>
        <taxon>Erysipelotrichaceae</taxon>
        <taxon>Absicoccus</taxon>
    </lineage>
</organism>
<name>A0ABU4WJ53_9FIRM</name>
<evidence type="ECO:0000313" key="2">
    <source>
        <dbReference type="Proteomes" id="UP001285244"/>
    </source>
</evidence>
<comment type="caution">
    <text evidence="1">The sequence shown here is derived from an EMBL/GenBank/DDBJ whole genome shotgun (WGS) entry which is preliminary data.</text>
</comment>
<keyword evidence="2" id="KW-1185">Reference proteome</keyword>
<proteinExistence type="predicted"/>
<accession>A0ABU4WJ53</accession>
<sequence length="71" mass="8093">MTSYKSELEIGLPYEISIVVRAYMKEKGDVSRKDLEALMDDINQVTSSTTYGIFCALCQEDADKKDEHKKL</sequence>
<reference evidence="1 2" key="1">
    <citation type="submission" date="2022-03" db="EMBL/GenBank/DDBJ databases">
        <title>Novel taxa within the pig intestine.</title>
        <authorList>
            <person name="Wylensek D."/>
            <person name="Bishof K."/>
            <person name="Afrizal A."/>
            <person name="Clavel T."/>
        </authorList>
    </citation>
    <scope>NUCLEOTIDE SEQUENCE [LARGE SCALE GENOMIC DNA]</scope>
    <source>
        <strain evidence="1 2">Cla-KB-P134</strain>
    </source>
</reference>
<dbReference type="EMBL" id="JALBUS010000002">
    <property type="protein sequence ID" value="MDX8416587.1"/>
    <property type="molecule type" value="Genomic_DNA"/>
</dbReference>
<protein>
    <submittedName>
        <fullName evidence="1">Uncharacterized protein</fullName>
    </submittedName>
</protein>
<gene>
    <name evidence="1" type="ORF">MOZ64_01850</name>
</gene>
<evidence type="ECO:0000313" key="1">
    <source>
        <dbReference type="EMBL" id="MDX8416587.1"/>
    </source>
</evidence>
<dbReference type="RefSeq" id="WP_320324923.1">
    <property type="nucleotide sequence ID" value="NZ_JALBUS010000002.1"/>
</dbReference>
<dbReference type="Proteomes" id="UP001285244">
    <property type="component" value="Unassembled WGS sequence"/>
</dbReference>